<organism evidence="12 13">
    <name type="scientific">Candidatus Manganitrophus noduliformans</name>
    <dbReference type="NCBI Taxonomy" id="2606439"/>
    <lineage>
        <taxon>Bacteria</taxon>
        <taxon>Pseudomonadati</taxon>
        <taxon>Nitrospirota</taxon>
        <taxon>Nitrospiria</taxon>
        <taxon>Candidatus Troglogloeales</taxon>
        <taxon>Candidatus Manganitrophaceae</taxon>
        <taxon>Candidatus Manganitrophus</taxon>
    </lineage>
</organism>
<dbReference type="HAMAP" id="MF_00366">
    <property type="entry name" value="RNApol_bact_RpoZ"/>
    <property type="match status" value="1"/>
</dbReference>
<protein>
    <recommendedName>
        <fullName evidence="3 11">DNA-directed RNA polymerase subunit omega</fullName>
        <shortName evidence="11">RNAP omega subunit</shortName>
        <ecNumber evidence="2 11">2.7.7.6</ecNumber>
    </recommendedName>
    <alternativeName>
        <fullName evidence="9 11">RNA polymerase omega subunit</fullName>
    </alternativeName>
    <alternativeName>
        <fullName evidence="8 11">Transcriptase subunit omega</fullName>
    </alternativeName>
</protein>
<keyword evidence="4 11" id="KW-0240">DNA-directed RNA polymerase</keyword>
<keyword evidence="6 11" id="KW-0548">Nucleotidyltransferase</keyword>
<proteinExistence type="inferred from homology"/>
<evidence type="ECO:0000256" key="6">
    <source>
        <dbReference type="ARBA" id="ARBA00022695"/>
    </source>
</evidence>
<evidence type="ECO:0000256" key="3">
    <source>
        <dbReference type="ARBA" id="ARBA00013725"/>
    </source>
</evidence>
<dbReference type="PANTHER" id="PTHR34476">
    <property type="entry name" value="DNA-DIRECTED RNA POLYMERASE SUBUNIT OMEGA"/>
    <property type="match status" value="1"/>
</dbReference>
<gene>
    <name evidence="11 12" type="primary">rpoZ</name>
    <name evidence="12" type="ORF">MNODULE_20710</name>
</gene>
<dbReference type="Proteomes" id="UP000534783">
    <property type="component" value="Unassembled WGS sequence"/>
</dbReference>
<dbReference type="EMBL" id="VTOW01000005">
    <property type="protein sequence ID" value="NKE73181.1"/>
    <property type="molecule type" value="Genomic_DNA"/>
</dbReference>
<comment type="similarity">
    <text evidence="1 11">Belongs to the RNA polymerase subunit omega family.</text>
</comment>
<evidence type="ECO:0000313" key="12">
    <source>
        <dbReference type="EMBL" id="NKE73181.1"/>
    </source>
</evidence>
<evidence type="ECO:0000256" key="8">
    <source>
        <dbReference type="ARBA" id="ARBA00029924"/>
    </source>
</evidence>
<dbReference type="RefSeq" id="WP_168063118.1">
    <property type="nucleotide sequence ID" value="NZ_VTOW01000005.1"/>
</dbReference>
<evidence type="ECO:0000256" key="5">
    <source>
        <dbReference type="ARBA" id="ARBA00022679"/>
    </source>
</evidence>
<evidence type="ECO:0000256" key="4">
    <source>
        <dbReference type="ARBA" id="ARBA00022478"/>
    </source>
</evidence>
<evidence type="ECO:0000256" key="7">
    <source>
        <dbReference type="ARBA" id="ARBA00023163"/>
    </source>
</evidence>
<dbReference type="InterPro" id="IPR036161">
    <property type="entry name" value="RPB6/omega-like_sf"/>
</dbReference>
<dbReference type="PANTHER" id="PTHR34476:SF1">
    <property type="entry name" value="DNA-DIRECTED RNA POLYMERASE SUBUNIT OMEGA"/>
    <property type="match status" value="1"/>
</dbReference>
<keyword evidence="7 11" id="KW-0804">Transcription</keyword>
<dbReference type="AlphaFoldDB" id="A0A7X6ICU1"/>
<dbReference type="GO" id="GO:0003677">
    <property type="term" value="F:DNA binding"/>
    <property type="evidence" value="ECO:0007669"/>
    <property type="project" value="UniProtKB-UniRule"/>
</dbReference>
<comment type="catalytic activity">
    <reaction evidence="10 11">
        <text>RNA(n) + a ribonucleoside 5'-triphosphate = RNA(n+1) + diphosphate</text>
        <dbReference type="Rhea" id="RHEA:21248"/>
        <dbReference type="Rhea" id="RHEA-COMP:14527"/>
        <dbReference type="Rhea" id="RHEA-COMP:17342"/>
        <dbReference type="ChEBI" id="CHEBI:33019"/>
        <dbReference type="ChEBI" id="CHEBI:61557"/>
        <dbReference type="ChEBI" id="CHEBI:140395"/>
        <dbReference type="EC" id="2.7.7.6"/>
    </reaction>
</comment>
<evidence type="ECO:0000313" key="13">
    <source>
        <dbReference type="Proteomes" id="UP000534783"/>
    </source>
</evidence>
<sequence length="128" mass="14836">MEIISLPVETDYSKIDSRYRLVIIASQRARQLMEGAKQTHQSRHAKASTIALEEVLGDELEVLYGKEAKQAQRDAKRLREEMKTRQLLTEREEELASEIRKDLSVYLEEAKRQEAAPPEPVVKEEKEE</sequence>
<dbReference type="InterPro" id="IPR003716">
    <property type="entry name" value="DNA-dir_RNA_pol_omega"/>
</dbReference>
<evidence type="ECO:0000256" key="1">
    <source>
        <dbReference type="ARBA" id="ARBA00006711"/>
    </source>
</evidence>
<name>A0A7X6ICU1_9BACT</name>
<accession>A0A7X6ICU1</accession>
<comment type="subunit">
    <text evidence="11">The RNAP catalytic core consists of 2 alpha, 1 beta, 1 beta' and 1 omega subunit. When a sigma factor is associated with the core the holoenzyme is formed, which can initiate transcription.</text>
</comment>
<dbReference type="Pfam" id="PF01192">
    <property type="entry name" value="RNA_pol_Rpb6"/>
    <property type="match status" value="1"/>
</dbReference>
<evidence type="ECO:0000256" key="10">
    <source>
        <dbReference type="ARBA" id="ARBA00048552"/>
    </source>
</evidence>
<dbReference type="SUPFAM" id="SSF63562">
    <property type="entry name" value="RPB6/omega subunit-like"/>
    <property type="match status" value="1"/>
</dbReference>
<evidence type="ECO:0000256" key="11">
    <source>
        <dbReference type="HAMAP-Rule" id="MF_00366"/>
    </source>
</evidence>
<evidence type="ECO:0000256" key="9">
    <source>
        <dbReference type="ARBA" id="ARBA00030998"/>
    </source>
</evidence>
<dbReference type="InterPro" id="IPR006110">
    <property type="entry name" value="Pol_omega/Rpo6/RPB6"/>
</dbReference>
<keyword evidence="13" id="KW-1185">Reference proteome</keyword>
<dbReference type="GO" id="GO:0006351">
    <property type="term" value="P:DNA-templated transcription"/>
    <property type="evidence" value="ECO:0007669"/>
    <property type="project" value="UniProtKB-UniRule"/>
</dbReference>
<dbReference type="GO" id="GO:0000428">
    <property type="term" value="C:DNA-directed RNA polymerase complex"/>
    <property type="evidence" value="ECO:0007669"/>
    <property type="project" value="UniProtKB-KW"/>
</dbReference>
<comment type="caution">
    <text evidence="12">The sequence shown here is derived from an EMBL/GenBank/DDBJ whole genome shotgun (WGS) entry which is preliminary data.</text>
</comment>
<evidence type="ECO:0000256" key="2">
    <source>
        <dbReference type="ARBA" id="ARBA00012418"/>
    </source>
</evidence>
<reference evidence="12 13" key="1">
    <citation type="journal article" date="2020" name="Nature">
        <title>Bacterial chemolithoautotrophy via manganese oxidation.</title>
        <authorList>
            <person name="Yu H."/>
            <person name="Leadbetter J.R."/>
        </authorList>
    </citation>
    <scope>NUCLEOTIDE SEQUENCE [LARGE SCALE GENOMIC DNA]</scope>
    <source>
        <strain evidence="12 13">Mn-1</strain>
    </source>
</reference>
<dbReference type="SMART" id="SM01409">
    <property type="entry name" value="RNA_pol_Rpb6"/>
    <property type="match status" value="1"/>
</dbReference>
<dbReference type="NCBIfam" id="TIGR00690">
    <property type="entry name" value="rpoZ"/>
    <property type="match status" value="1"/>
</dbReference>
<comment type="function">
    <text evidence="11">Promotes RNA polymerase assembly. Latches the N- and C-terminal regions of the beta' subunit thereby facilitating its interaction with the beta and alpha subunits.</text>
</comment>
<keyword evidence="5 11" id="KW-0808">Transferase</keyword>
<dbReference type="Gene3D" id="3.90.940.10">
    <property type="match status" value="1"/>
</dbReference>
<dbReference type="EC" id="2.7.7.6" evidence="2 11"/>
<dbReference type="GO" id="GO:0003899">
    <property type="term" value="F:DNA-directed RNA polymerase activity"/>
    <property type="evidence" value="ECO:0007669"/>
    <property type="project" value="UniProtKB-UniRule"/>
</dbReference>